<feature type="binding site" evidence="10">
    <location>
        <position position="247"/>
    </location>
    <ligand>
        <name>UDP-N-acetyl-alpha-D-glucosamine</name>
        <dbReference type="ChEBI" id="CHEBI:57705"/>
    </ligand>
</feature>
<protein>
    <recommendedName>
        <fullName evidence="10">UDP-N-acetylglucosamine--N-acetylmuramyl-(pentapeptide) pyrophosphoryl-undecaprenol N-acetylglucosamine transferase</fullName>
        <ecNumber evidence="10">2.4.1.227</ecNumber>
    </recommendedName>
    <alternativeName>
        <fullName evidence="10">Undecaprenyl-PP-MurNAc-pentapeptide-UDPGlcNAc GlcNAc transferase</fullName>
    </alternativeName>
</protein>
<dbReference type="GO" id="GO:0071555">
    <property type="term" value="P:cell wall organization"/>
    <property type="evidence" value="ECO:0007669"/>
    <property type="project" value="UniProtKB-KW"/>
</dbReference>
<dbReference type="GO" id="GO:0005886">
    <property type="term" value="C:plasma membrane"/>
    <property type="evidence" value="ECO:0007669"/>
    <property type="project" value="UniProtKB-SubCell"/>
</dbReference>
<dbReference type="PANTHER" id="PTHR21015">
    <property type="entry name" value="UDP-N-ACETYLGLUCOSAMINE--N-ACETYLMURAMYL-(PENTAPEPTIDE) PYROPHOSPHORYL-UNDECAPRENOL N-ACETYLGLUCOSAMINE TRANSFERASE 1"/>
    <property type="match status" value="1"/>
</dbReference>
<evidence type="ECO:0000256" key="4">
    <source>
        <dbReference type="ARBA" id="ARBA00022679"/>
    </source>
</evidence>
<dbReference type="EC" id="2.4.1.227" evidence="10"/>
<keyword evidence="7 10" id="KW-0472">Membrane</keyword>
<keyword evidence="9 10" id="KW-0961">Cell wall biogenesis/degradation</keyword>
<keyword evidence="8 10" id="KW-0131">Cell cycle</keyword>
<name>A0A3N0UUF2_9PROT</name>
<dbReference type="Gene3D" id="3.40.50.2000">
    <property type="entry name" value="Glycogen Phosphorylase B"/>
    <property type="match status" value="2"/>
</dbReference>
<keyword evidence="4 10" id="KW-0808">Transferase</keyword>
<dbReference type="InterPro" id="IPR007235">
    <property type="entry name" value="Glyco_trans_28_C"/>
</dbReference>
<accession>A0A3N0UUF2</accession>
<dbReference type="GO" id="GO:0051991">
    <property type="term" value="F:UDP-N-acetyl-D-glucosamine:N-acetylmuramoyl-L-alanyl-D-glutamyl-meso-2,6-diaminopimelyl-D-alanyl-D-alanine-diphosphoundecaprenol 4-beta-N-acetylglucosaminlytransferase activity"/>
    <property type="evidence" value="ECO:0007669"/>
    <property type="project" value="RHEA"/>
</dbReference>
<proteinExistence type="inferred from homology"/>
<keyword evidence="1 10" id="KW-1003">Cell membrane</keyword>
<keyword evidence="14" id="KW-1185">Reference proteome</keyword>
<comment type="caution">
    <text evidence="10">Lacks conserved residue(s) required for the propagation of feature annotation.</text>
</comment>
<dbReference type="RefSeq" id="WP_123238237.1">
    <property type="nucleotide sequence ID" value="NZ_RJVP01000008.1"/>
</dbReference>
<evidence type="ECO:0000256" key="1">
    <source>
        <dbReference type="ARBA" id="ARBA00022475"/>
    </source>
</evidence>
<evidence type="ECO:0000313" key="14">
    <source>
        <dbReference type="Proteomes" id="UP000275137"/>
    </source>
</evidence>
<evidence type="ECO:0000256" key="8">
    <source>
        <dbReference type="ARBA" id="ARBA00023306"/>
    </source>
</evidence>
<feature type="binding site" evidence="10">
    <location>
        <position position="292"/>
    </location>
    <ligand>
        <name>UDP-N-acetyl-alpha-D-glucosamine</name>
        <dbReference type="ChEBI" id="CHEBI:57705"/>
    </ligand>
</feature>
<dbReference type="GO" id="GO:0005975">
    <property type="term" value="P:carbohydrate metabolic process"/>
    <property type="evidence" value="ECO:0007669"/>
    <property type="project" value="InterPro"/>
</dbReference>
<gene>
    <name evidence="10 13" type="primary">murG</name>
    <name evidence="13" type="ORF">ED236_12065</name>
</gene>
<dbReference type="UniPathway" id="UPA00219"/>
<organism evidence="13 14">
    <name type="scientific">Pseudomethylobacillus aquaticus</name>
    <dbReference type="NCBI Taxonomy" id="2676064"/>
    <lineage>
        <taxon>Bacteria</taxon>
        <taxon>Pseudomonadati</taxon>
        <taxon>Pseudomonadota</taxon>
        <taxon>Betaproteobacteria</taxon>
        <taxon>Nitrosomonadales</taxon>
        <taxon>Methylophilaceae</taxon>
        <taxon>Pseudomethylobacillus</taxon>
    </lineage>
</organism>
<feature type="binding site" evidence="10">
    <location>
        <position position="165"/>
    </location>
    <ligand>
        <name>UDP-N-acetyl-alpha-D-glucosamine</name>
        <dbReference type="ChEBI" id="CHEBI:57705"/>
    </ligand>
</feature>
<evidence type="ECO:0000256" key="6">
    <source>
        <dbReference type="ARBA" id="ARBA00022984"/>
    </source>
</evidence>
<evidence type="ECO:0000256" key="2">
    <source>
        <dbReference type="ARBA" id="ARBA00022618"/>
    </source>
</evidence>
<keyword evidence="5 10" id="KW-0133">Cell shape</keyword>
<feature type="domain" description="Glycosyl transferase family 28 C-terminal" evidence="12">
    <location>
        <begin position="187"/>
        <end position="337"/>
    </location>
</feature>
<evidence type="ECO:0000259" key="12">
    <source>
        <dbReference type="Pfam" id="PF04101"/>
    </source>
</evidence>
<comment type="catalytic activity">
    <reaction evidence="10">
        <text>di-trans,octa-cis-undecaprenyl diphospho-N-acetyl-alpha-D-muramoyl-L-alanyl-D-glutamyl-meso-2,6-diaminopimeloyl-D-alanyl-D-alanine + UDP-N-acetyl-alpha-D-glucosamine = di-trans,octa-cis-undecaprenyl diphospho-[N-acetyl-alpha-D-glucosaminyl-(1-&gt;4)]-N-acetyl-alpha-D-muramoyl-L-alanyl-D-glutamyl-meso-2,6-diaminopimeloyl-D-alanyl-D-alanine + UDP + H(+)</text>
        <dbReference type="Rhea" id="RHEA:31227"/>
        <dbReference type="ChEBI" id="CHEBI:15378"/>
        <dbReference type="ChEBI" id="CHEBI:57705"/>
        <dbReference type="ChEBI" id="CHEBI:58223"/>
        <dbReference type="ChEBI" id="CHEBI:61387"/>
        <dbReference type="ChEBI" id="CHEBI:61388"/>
        <dbReference type="EC" id="2.4.1.227"/>
    </reaction>
</comment>
<comment type="pathway">
    <text evidence="10">Cell wall biogenesis; peptidoglycan biosynthesis.</text>
</comment>
<reference evidence="13 14" key="1">
    <citation type="submission" date="2018-10" db="EMBL/GenBank/DDBJ databases">
        <authorList>
            <person name="Chen W.-M."/>
        </authorList>
    </citation>
    <scope>NUCLEOTIDE SEQUENCE [LARGE SCALE GENOMIC DNA]</scope>
    <source>
        <strain evidence="13 14">H-5</strain>
    </source>
</reference>
<dbReference type="EMBL" id="RJVP01000008">
    <property type="protein sequence ID" value="ROH84122.1"/>
    <property type="molecule type" value="Genomic_DNA"/>
</dbReference>
<dbReference type="Proteomes" id="UP000275137">
    <property type="component" value="Unassembled WGS sequence"/>
</dbReference>
<dbReference type="InterPro" id="IPR004276">
    <property type="entry name" value="GlycoTrans_28_N"/>
</dbReference>
<dbReference type="Pfam" id="PF04101">
    <property type="entry name" value="Glyco_tran_28_C"/>
    <property type="match status" value="1"/>
</dbReference>
<dbReference type="AlphaFoldDB" id="A0A3N0UUF2"/>
<keyword evidence="6 10" id="KW-0573">Peptidoglycan synthesis</keyword>
<dbReference type="SUPFAM" id="SSF53756">
    <property type="entry name" value="UDP-Glycosyltransferase/glycogen phosphorylase"/>
    <property type="match status" value="1"/>
</dbReference>
<evidence type="ECO:0000259" key="11">
    <source>
        <dbReference type="Pfam" id="PF03033"/>
    </source>
</evidence>
<evidence type="ECO:0000313" key="13">
    <source>
        <dbReference type="EMBL" id="ROH84122.1"/>
    </source>
</evidence>
<dbReference type="PANTHER" id="PTHR21015:SF22">
    <property type="entry name" value="GLYCOSYLTRANSFERASE"/>
    <property type="match status" value="1"/>
</dbReference>
<sequence length="359" mass="38525">MSKTLLIMAAGTGGHVMPGLAVAAEMQARGWQVHWLGTTHGMENRLVPAKGIRMTRLNFSGLRGKGWQHSLAGVFKLVLATWQSWRLMRKLKPAVVLGMGGYVTVPGGWAARACQLPLALVNADARLLMSNRALLSAAQRVLFGFQTNTQEVGADKLRVTGNPVRTEIVDIIAPEHRYGARQGALRLLVVGGSLGAQVLNELVPQALALMPEAERPQVVHQAGERHIQQLRAAYTAAGVTADVRSFIEDMAAEYAAADVLVCRAGAITISEITVAGVASVLVPLLVSTTSHQQDNARWLAEQGAALHLPQQALTAESLAVQLRALRRPHLLQMAQQARHLGRPNATSAIADQLEEIALP</sequence>
<feature type="binding site" evidence="10">
    <location>
        <position position="193"/>
    </location>
    <ligand>
        <name>UDP-N-acetyl-alpha-D-glucosamine</name>
        <dbReference type="ChEBI" id="CHEBI:57705"/>
    </ligand>
</feature>
<dbReference type="GO" id="GO:0009252">
    <property type="term" value="P:peptidoglycan biosynthetic process"/>
    <property type="evidence" value="ECO:0007669"/>
    <property type="project" value="UniProtKB-UniRule"/>
</dbReference>
<evidence type="ECO:0000256" key="7">
    <source>
        <dbReference type="ARBA" id="ARBA00023136"/>
    </source>
</evidence>
<evidence type="ECO:0000256" key="9">
    <source>
        <dbReference type="ARBA" id="ARBA00023316"/>
    </source>
</evidence>
<feature type="domain" description="Glycosyltransferase family 28 N-terminal" evidence="11">
    <location>
        <begin position="6"/>
        <end position="142"/>
    </location>
</feature>
<evidence type="ECO:0000256" key="10">
    <source>
        <dbReference type="HAMAP-Rule" id="MF_00033"/>
    </source>
</evidence>
<dbReference type="CDD" id="cd03785">
    <property type="entry name" value="GT28_MurG"/>
    <property type="match status" value="1"/>
</dbReference>
<comment type="similarity">
    <text evidence="10">Belongs to the glycosyltransferase 28 family. MurG subfamily.</text>
</comment>
<dbReference type="GO" id="GO:0051301">
    <property type="term" value="P:cell division"/>
    <property type="evidence" value="ECO:0007669"/>
    <property type="project" value="UniProtKB-KW"/>
</dbReference>
<evidence type="ECO:0000256" key="3">
    <source>
        <dbReference type="ARBA" id="ARBA00022676"/>
    </source>
</evidence>
<evidence type="ECO:0000256" key="5">
    <source>
        <dbReference type="ARBA" id="ARBA00022960"/>
    </source>
</evidence>
<dbReference type="Pfam" id="PF03033">
    <property type="entry name" value="Glyco_transf_28"/>
    <property type="match status" value="1"/>
</dbReference>
<keyword evidence="2 10" id="KW-0132">Cell division</keyword>
<dbReference type="InterPro" id="IPR006009">
    <property type="entry name" value="GlcNAc_MurG"/>
</dbReference>
<comment type="function">
    <text evidence="10">Cell wall formation. Catalyzes the transfer of a GlcNAc subunit on undecaprenyl-pyrophosphoryl-MurNAc-pentapeptide (lipid intermediate I) to form undecaprenyl-pyrophosphoryl-MurNAc-(pentapeptide)GlcNAc (lipid intermediate II).</text>
</comment>
<dbReference type="NCBIfam" id="TIGR01133">
    <property type="entry name" value="murG"/>
    <property type="match status" value="1"/>
</dbReference>
<dbReference type="GO" id="GO:0008360">
    <property type="term" value="P:regulation of cell shape"/>
    <property type="evidence" value="ECO:0007669"/>
    <property type="project" value="UniProtKB-KW"/>
</dbReference>
<comment type="subcellular location">
    <subcellularLocation>
        <location evidence="10">Cell membrane</location>
        <topology evidence="10">Peripheral membrane protein</topology>
        <orientation evidence="10">Cytoplasmic side</orientation>
    </subcellularLocation>
</comment>
<feature type="binding site" evidence="10">
    <location>
        <begin position="12"/>
        <end position="14"/>
    </location>
    <ligand>
        <name>UDP-N-acetyl-alpha-D-glucosamine</name>
        <dbReference type="ChEBI" id="CHEBI:57705"/>
    </ligand>
</feature>
<dbReference type="HAMAP" id="MF_00033">
    <property type="entry name" value="MurG"/>
    <property type="match status" value="1"/>
</dbReference>
<comment type="caution">
    <text evidence="13">The sequence shown here is derived from an EMBL/GenBank/DDBJ whole genome shotgun (WGS) entry which is preliminary data.</text>
</comment>
<dbReference type="GO" id="GO:0050511">
    <property type="term" value="F:undecaprenyldiphospho-muramoylpentapeptide beta-N-acetylglucosaminyltransferase activity"/>
    <property type="evidence" value="ECO:0007669"/>
    <property type="project" value="UniProtKB-UniRule"/>
</dbReference>
<keyword evidence="3 10" id="KW-0328">Glycosyltransferase</keyword>